<dbReference type="GO" id="GO:0000287">
    <property type="term" value="F:magnesium ion binding"/>
    <property type="evidence" value="ECO:0007669"/>
    <property type="project" value="UniProtKB-ARBA"/>
</dbReference>
<dbReference type="GO" id="GO:0009063">
    <property type="term" value="P:amino acid catabolic process"/>
    <property type="evidence" value="ECO:0007669"/>
    <property type="project" value="InterPro"/>
</dbReference>
<evidence type="ECO:0000313" key="4">
    <source>
        <dbReference type="Proteomes" id="UP000243904"/>
    </source>
</evidence>
<dbReference type="InterPro" id="IPR034593">
    <property type="entry name" value="DgoD-like"/>
</dbReference>
<feature type="domain" description="Mandelate racemase/muconate lactonizing enzyme C-terminal" evidence="2">
    <location>
        <begin position="157"/>
        <end position="254"/>
    </location>
</feature>
<reference evidence="4" key="1">
    <citation type="submission" date="2016-10" db="EMBL/GenBank/DDBJ databases">
        <authorList>
            <person name="Varghese N."/>
            <person name="Submissions S."/>
        </authorList>
    </citation>
    <scope>NUCLEOTIDE SEQUENCE [LARGE SCALE GENOMIC DNA]</scope>
    <source>
        <strain evidence="4">GAS369</strain>
    </source>
</reference>
<organism evidence="3 4">
    <name type="scientific">Bradyrhizobium canariense</name>
    <dbReference type="NCBI Taxonomy" id="255045"/>
    <lineage>
        <taxon>Bacteria</taxon>
        <taxon>Pseudomonadati</taxon>
        <taxon>Pseudomonadota</taxon>
        <taxon>Alphaproteobacteria</taxon>
        <taxon>Hyphomicrobiales</taxon>
        <taxon>Nitrobacteraceae</taxon>
        <taxon>Bradyrhizobium</taxon>
    </lineage>
</organism>
<dbReference type="InterPro" id="IPR029017">
    <property type="entry name" value="Enolase-like_N"/>
</dbReference>
<dbReference type="PANTHER" id="PTHR48080:SF2">
    <property type="entry name" value="D-GALACTONATE DEHYDRATASE"/>
    <property type="match status" value="1"/>
</dbReference>
<gene>
    <name evidence="3" type="ORF">SAMN05444158_7261</name>
</gene>
<dbReference type="CDD" id="cd03316">
    <property type="entry name" value="MR_like"/>
    <property type="match status" value="1"/>
</dbReference>
<accession>A0A1H2BL57</accession>
<dbReference type="InterPro" id="IPR036849">
    <property type="entry name" value="Enolase-like_C_sf"/>
</dbReference>
<dbReference type="Proteomes" id="UP000243904">
    <property type="component" value="Chromosome I"/>
</dbReference>
<dbReference type="PANTHER" id="PTHR48080">
    <property type="entry name" value="D-GALACTONATE DEHYDRATASE-RELATED"/>
    <property type="match status" value="1"/>
</dbReference>
<dbReference type="Pfam" id="PF13378">
    <property type="entry name" value="MR_MLE_C"/>
    <property type="match status" value="1"/>
</dbReference>
<dbReference type="InterPro" id="IPR029065">
    <property type="entry name" value="Enolase_C-like"/>
</dbReference>
<name>A0A1H2BL57_9BRAD</name>
<dbReference type="InterPro" id="IPR013342">
    <property type="entry name" value="Mandelate_racemase_C"/>
</dbReference>
<dbReference type="SFLD" id="SFLDG00179">
    <property type="entry name" value="mandelate_racemase"/>
    <property type="match status" value="1"/>
</dbReference>
<dbReference type="InterPro" id="IPR018110">
    <property type="entry name" value="Mandel_Rmase/mucon_lact_enz_CS"/>
</dbReference>
<evidence type="ECO:0000256" key="1">
    <source>
        <dbReference type="ARBA" id="ARBA00023239"/>
    </source>
</evidence>
<dbReference type="SUPFAM" id="SSF54826">
    <property type="entry name" value="Enolase N-terminal domain-like"/>
    <property type="match status" value="1"/>
</dbReference>
<keyword evidence="4" id="KW-1185">Reference proteome</keyword>
<dbReference type="EMBL" id="LT629750">
    <property type="protein sequence ID" value="SDT58506.1"/>
    <property type="molecule type" value="Genomic_DNA"/>
</dbReference>
<dbReference type="Pfam" id="PF02746">
    <property type="entry name" value="MR_MLE_N"/>
    <property type="match status" value="1"/>
</dbReference>
<dbReference type="GO" id="GO:0016829">
    <property type="term" value="F:lyase activity"/>
    <property type="evidence" value="ECO:0007669"/>
    <property type="project" value="UniProtKB-KW"/>
</dbReference>
<protein>
    <submittedName>
        <fullName evidence="3">L-alanine-DL-glutamate epimerase</fullName>
    </submittedName>
</protein>
<dbReference type="RefSeq" id="WP_146690729.1">
    <property type="nucleotide sequence ID" value="NZ_LT629750.1"/>
</dbReference>
<dbReference type="InterPro" id="IPR013341">
    <property type="entry name" value="Mandelate_racemase_N_dom"/>
</dbReference>
<dbReference type="SFLD" id="SFLDS00001">
    <property type="entry name" value="Enolase"/>
    <property type="match status" value="1"/>
</dbReference>
<dbReference type="Gene3D" id="3.30.390.10">
    <property type="entry name" value="Enolase-like, N-terminal domain"/>
    <property type="match status" value="1"/>
</dbReference>
<dbReference type="Gene3D" id="3.20.20.120">
    <property type="entry name" value="Enolase-like C-terminal domain"/>
    <property type="match status" value="1"/>
</dbReference>
<dbReference type="AlphaFoldDB" id="A0A1H2BL57"/>
<evidence type="ECO:0000313" key="3">
    <source>
        <dbReference type="EMBL" id="SDT58506.1"/>
    </source>
</evidence>
<evidence type="ECO:0000259" key="2">
    <source>
        <dbReference type="SMART" id="SM00922"/>
    </source>
</evidence>
<proteinExistence type="predicted"/>
<dbReference type="SMART" id="SM00922">
    <property type="entry name" value="MR_MLE"/>
    <property type="match status" value="1"/>
</dbReference>
<keyword evidence="1" id="KW-0456">Lyase</keyword>
<sequence>MQTPTHDTLAPTRIEVFHFKAAIREPIVTSFGSIPARNALLIRIEDRDGVFGWGEVWANFPPSGAESKLRLLETVILPMSLGRTWTSPAAAWIDLTQRMRRNAIQSGEPGPFAACIAGIEIALSDLAARKAGLPLWKMLGRSTKPEPVMAYASNLNPKGAPEYVAMCRERGYRAFKLKVAFDMKSDLANVREIAAGLGAGERFMIDANQGWDLPTARPSVEAFSEFPLDWIEEPIPADDPPEHWAELAMLSRIPLAGGENLIGFQAFDAAIAAGHLGVIQPDICKWGGISCCAAVARRAIAADRRYCPHWLNSGIGLHAAAHVLAAVGGDGLLEHDAMENPLQAVLAEPFPPLVNGRFALTDAPGLGVTPNLLEARSFLVHQSEHRK</sequence>
<dbReference type="SUPFAM" id="SSF51604">
    <property type="entry name" value="Enolase C-terminal domain-like"/>
    <property type="match status" value="1"/>
</dbReference>
<dbReference type="PROSITE" id="PS00909">
    <property type="entry name" value="MR_MLE_2"/>
    <property type="match status" value="1"/>
</dbReference>